<proteinExistence type="predicted"/>
<protein>
    <submittedName>
        <fullName evidence="1">Uncharacterized protein</fullName>
    </submittedName>
</protein>
<comment type="caution">
    <text evidence="1">The sequence shown here is derived from an EMBL/GenBank/DDBJ whole genome shotgun (WGS) entry which is preliminary data.</text>
</comment>
<dbReference type="Proteomes" id="UP001178148">
    <property type="component" value="Unassembled WGS sequence"/>
</dbReference>
<accession>A0AA90NWG0</accession>
<gene>
    <name evidence="1" type="ORF">QS748_14220</name>
</gene>
<organism evidence="1 2">
    <name type="scientific">Candidatus Endonucleibacter bathymodioli</name>
    <dbReference type="NCBI Taxonomy" id="539814"/>
    <lineage>
        <taxon>Bacteria</taxon>
        <taxon>Pseudomonadati</taxon>
        <taxon>Pseudomonadota</taxon>
        <taxon>Gammaproteobacteria</taxon>
        <taxon>Oceanospirillales</taxon>
        <taxon>Endozoicomonadaceae</taxon>
        <taxon>Candidatus Endonucleibacter</taxon>
    </lineage>
</organism>
<evidence type="ECO:0000313" key="2">
    <source>
        <dbReference type="Proteomes" id="UP001178148"/>
    </source>
</evidence>
<reference evidence="1 2" key="1">
    <citation type="journal article" date="2023" name="bioRxiv">
        <title>An intranuclear bacterial parasite of deep-sea mussels expresses apoptosis inhibitors acquired from its host.</title>
        <authorList>
            <person name="Gonzalez Porras M.A."/>
            <person name="Assie A."/>
            <person name="Tietjen M."/>
            <person name="Violette M."/>
            <person name="Kleiner M."/>
            <person name="Gruber-Vodicka H."/>
            <person name="Dubilier N."/>
            <person name="Leisch N."/>
        </authorList>
    </citation>
    <scope>NUCLEOTIDE SEQUENCE [LARGE SCALE GENOMIC DNA]</scope>
    <source>
        <strain evidence="1">IAP13</strain>
    </source>
</reference>
<evidence type="ECO:0000313" key="1">
    <source>
        <dbReference type="EMBL" id="MDP0590272.1"/>
    </source>
</evidence>
<dbReference type="AlphaFoldDB" id="A0AA90NWG0"/>
<keyword evidence="2" id="KW-1185">Reference proteome</keyword>
<sequence>MNFCLTLVRSCRIHSFLLFSMLLVIFSCYSASVLSVLNSDKSPNEGEDIGLTDITDITDITVIPGKEKDASCLNKESLLTEEQQADNQEGCDGNNSRHGRIYNALKWVNESKSTFFGIGAGVGACIGLAALLRYLAAYDFSDLLPENVGVLSNIVFSPNCNMRIPTIPNQYNNTKMQQKGSTVLCSSSSSSHNVGNGIPVALTALSAWMCADFGASENNHIVKPYSYFKDHSDENHKGKKQDGKSHSNSTICRDDILTWKEHNQIISAKMEDCFSGSPDLQTESCLTLTDIIKNTHIKIKDFRDFIHKHSYVLWKEVNNDDTQKNNFIDKCTNASKLELEPYASIYDDLQLLSVDLYPDDSTASLIWTLNKISENHGEVWLADALESNACYLKPLYKWLHKQYAVPDGFEKMQILSQLDITVVEKTTECGKCIHLHSVNPKDRLLLKEHCREKRISSECFALMPQISDLIYCLYRVFPVEMKICKKIIPLNYQDDCLAVDNYLDTLLQENSDITKHLFVRIMRQLLVCKDITVIKGQSLRTISSDIFVEHQHTLNKMNNLMSTNVMQSGMSNYTWYAACKNIANEFAMYFKKSDCDSDICPSLQHEEIDAFVFLNNEEYLDGNLRRGLLELELIRTKSTAIDVNL</sequence>
<dbReference type="EMBL" id="JASXSV010000038">
    <property type="protein sequence ID" value="MDP0590272.1"/>
    <property type="molecule type" value="Genomic_DNA"/>
</dbReference>
<name>A0AA90NWG0_9GAMM</name>